<organism evidence="3 4">
    <name type="scientific">Ruegeria marina</name>
    <dbReference type="NCBI Taxonomy" id="639004"/>
    <lineage>
        <taxon>Bacteria</taxon>
        <taxon>Pseudomonadati</taxon>
        <taxon>Pseudomonadota</taxon>
        <taxon>Alphaproteobacteria</taxon>
        <taxon>Rhodobacterales</taxon>
        <taxon>Roseobacteraceae</taxon>
        <taxon>Ruegeria</taxon>
    </lineage>
</organism>
<dbReference type="Pfam" id="PF03401">
    <property type="entry name" value="TctC"/>
    <property type="match status" value="1"/>
</dbReference>
<dbReference type="AlphaFoldDB" id="A0A1G7AVE4"/>
<dbReference type="InterPro" id="IPR042100">
    <property type="entry name" value="Bug_dom1"/>
</dbReference>
<dbReference type="CDD" id="cd07012">
    <property type="entry name" value="PBP2_Bug_TTT"/>
    <property type="match status" value="1"/>
</dbReference>
<dbReference type="EMBL" id="FMZV01000015">
    <property type="protein sequence ID" value="SDE18809.1"/>
    <property type="molecule type" value="Genomic_DNA"/>
</dbReference>
<keyword evidence="3" id="KW-0675">Receptor</keyword>
<evidence type="ECO:0000313" key="4">
    <source>
        <dbReference type="Proteomes" id="UP000199628"/>
    </source>
</evidence>
<feature type="chain" id="PRO_5011752562" evidence="2">
    <location>
        <begin position="25"/>
        <end position="314"/>
    </location>
</feature>
<evidence type="ECO:0000313" key="3">
    <source>
        <dbReference type="EMBL" id="SDE18809.1"/>
    </source>
</evidence>
<dbReference type="PIRSF" id="PIRSF017082">
    <property type="entry name" value="YflP"/>
    <property type="match status" value="1"/>
</dbReference>
<dbReference type="RefSeq" id="WP_176828108.1">
    <property type="nucleotide sequence ID" value="NZ_FMZV01000015.1"/>
</dbReference>
<dbReference type="Proteomes" id="UP000199628">
    <property type="component" value="Unassembled WGS sequence"/>
</dbReference>
<comment type="similarity">
    <text evidence="1">Belongs to the UPF0065 (bug) family.</text>
</comment>
<proteinExistence type="inferred from homology"/>
<dbReference type="Gene3D" id="3.40.190.150">
    <property type="entry name" value="Bordetella uptake gene, domain 1"/>
    <property type="match status" value="1"/>
</dbReference>
<accession>A0A1G7AVE4</accession>
<feature type="signal peptide" evidence="2">
    <location>
        <begin position="1"/>
        <end position="24"/>
    </location>
</feature>
<sequence length="314" mass="32740">MTLRRTLAAIAAAAGLFVAGVAQAEWAPKGNLTLQIGFGAGGSTDTIGRVVAKVMKEQTGWNVIAENKPGGGGVAMFAGIANRPADGSVVGLGVNMPILVNLVNKPGDLGFDLDSFDYLGTAARAQLGLFARADAPFDDVAGLIEYAKTSGAAPLAFDAKPQELAMRQVMAKSGAEFQFLSTKGGAENLKLVLGGQAIAGFEAGEHLPFLESGEIKMIASMNNTRHNYAPDTPTLPEQGYDIYVDPVFFFAAAKGTPEDARMAITEALATALDSEEVKTVVMNSLKSPIENMGPEGTEKMLRDGLVNVGALFGK</sequence>
<evidence type="ECO:0000256" key="2">
    <source>
        <dbReference type="SAM" id="SignalP"/>
    </source>
</evidence>
<dbReference type="Gene3D" id="3.40.190.10">
    <property type="entry name" value="Periplasmic binding protein-like II"/>
    <property type="match status" value="1"/>
</dbReference>
<name>A0A1G7AVE4_9RHOB</name>
<reference evidence="4" key="1">
    <citation type="submission" date="2016-10" db="EMBL/GenBank/DDBJ databases">
        <authorList>
            <person name="Varghese N."/>
            <person name="Submissions S."/>
        </authorList>
    </citation>
    <scope>NUCLEOTIDE SEQUENCE [LARGE SCALE GENOMIC DNA]</scope>
    <source>
        <strain evidence="4">CGMCC 1.9108</strain>
    </source>
</reference>
<gene>
    <name evidence="3" type="ORF">SAMN04488239_11569</name>
</gene>
<keyword evidence="2" id="KW-0732">Signal</keyword>
<keyword evidence="4" id="KW-1185">Reference proteome</keyword>
<dbReference type="PANTHER" id="PTHR42928">
    <property type="entry name" value="TRICARBOXYLATE-BINDING PROTEIN"/>
    <property type="match status" value="1"/>
</dbReference>
<evidence type="ECO:0000256" key="1">
    <source>
        <dbReference type="ARBA" id="ARBA00006987"/>
    </source>
</evidence>
<dbReference type="InterPro" id="IPR005064">
    <property type="entry name" value="BUG"/>
</dbReference>
<dbReference type="SUPFAM" id="SSF53850">
    <property type="entry name" value="Periplasmic binding protein-like II"/>
    <property type="match status" value="1"/>
</dbReference>
<protein>
    <submittedName>
        <fullName evidence="3">Tripartite-type tricarboxylate transporter, receptor component TctC</fullName>
    </submittedName>
</protein>
<dbReference type="STRING" id="639004.SAMN04488239_11569"/>
<dbReference type="PANTHER" id="PTHR42928:SF5">
    <property type="entry name" value="BLR1237 PROTEIN"/>
    <property type="match status" value="1"/>
</dbReference>